<sequence length="177" mass="19457">MVSSPLLSNFFSSPTKKRASISTTFGSESTPNVLPAPGPAPPRINTRFSTSSVSLLDSPSQPPTSPTSPMKTRVKQRLSTLLPRRGSQVTMMMTHQEETMSTFSSSSSNSCGNSDDELLPPTPPPHVVKRVDWATQVKQVLGSTLDDVDEEIEQEWEGHRKALRHSLQMPRRPVSML</sequence>
<evidence type="ECO:0000313" key="3">
    <source>
        <dbReference type="Proteomes" id="UP000242180"/>
    </source>
</evidence>
<protein>
    <submittedName>
        <fullName evidence="2">Uncharacterized protein</fullName>
    </submittedName>
</protein>
<dbReference type="Proteomes" id="UP000242180">
    <property type="component" value="Unassembled WGS sequence"/>
</dbReference>
<reference evidence="2 3" key="1">
    <citation type="submission" date="2016-07" db="EMBL/GenBank/DDBJ databases">
        <title>Pervasive Adenine N6-methylation of Active Genes in Fungi.</title>
        <authorList>
            <consortium name="DOE Joint Genome Institute"/>
            <person name="Mondo S.J."/>
            <person name="Dannebaum R.O."/>
            <person name="Kuo R.C."/>
            <person name="Labutti K."/>
            <person name="Haridas S."/>
            <person name="Kuo A."/>
            <person name="Salamov A."/>
            <person name="Ahrendt S.R."/>
            <person name="Lipzen A."/>
            <person name="Sullivan W."/>
            <person name="Andreopoulos W.B."/>
            <person name="Clum A."/>
            <person name="Lindquist E."/>
            <person name="Daum C."/>
            <person name="Ramamoorthy G.K."/>
            <person name="Gryganskyi A."/>
            <person name="Culley D."/>
            <person name="Magnuson J.K."/>
            <person name="James T.Y."/>
            <person name="O'Malley M.A."/>
            <person name="Stajich J.E."/>
            <person name="Spatafora J.W."/>
            <person name="Visel A."/>
            <person name="Grigoriev I.V."/>
        </authorList>
    </citation>
    <scope>NUCLEOTIDE SEQUENCE [LARGE SCALE GENOMIC DNA]</scope>
    <source>
        <strain evidence="2 3">NRRL 2496</strain>
    </source>
</reference>
<feature type="region of interest" description="Disordered" evidence="1">
    <location>
        <begin position="1"/>
        <end position="74"/>
    </location>
</feature>
<comment type="caution">
    <text evidence="2">The sequence shown here is derived from an EMBL/GenBank/DDBJ whole genome shotgun (WGS) entry which is preliminary data.</text>
</comment>
<dbReference type="EMBL" id="MCGN01000001">
    <property type="protein sequence ID" value="ORZ03325.1"/>
    <property type="molecule type" value="Genomic_DNA"/>
</dbReference>
<keyword evidence="3" id="KW-1185">Reference proteome</keyword>
<gene>
    <name evidence="2" type="ORF">BCR43DRAFT_483142</name>
</gene>
<proteinExistence type="predicted"/>
<evidence type="ECO:0000256" key="1">
    <source>
        <dbReference type="SAM" id="MobiDB-lite"/>
    </source>
</evidence>
<feature type="compositionally biased region" description="Low complexity" evidence="1">
    <location>
        <begin position="49"/>
        <end position="59"/>
    </location>
</feature>
<feature type="compositionally biased region" description="Polar residues" evidence="1">
    <location>
        <begin position="20"/>
        <end position="32"/>
    </location>
</feature>
<name>A0A1X2HUQ1_SYNRA</name>
<evidence type="ECO:0000313" key="2">
    <source>
        <dbReference type="EMBL" id="ORZ03325.1"/>
    </source>
</evidence>
<dbReference type="InParanoid" id="A0A1X2HUQ1"/>
<feature type="region of interest" description="Disordered" evidence="1">
    <location>
        <begin position="101"/>
        <end position="120"/>
    </location>
</feature>
<feature type="compositionally biased region" description="Low complexity" evidence="1">
    <location>
        <begin position="101"/>
        <end position="113"/>
    </location>
</feature>
<accession>A0A1X2HUQ1</accession>
<dbReference type="AlphaFoldDB" id="A0A1X2HUQ1"/>
<dbReference type="OrthoDB" id="2286861at2759"/>
<organism evidence="2 3">
    <name type="scientific">Syncephalastrum racemosum</name>
    <name type="common">Filamentous fungus</name>
    <dbReference type="NCBI Taxonomy" id="13706"/>
    <lineage>
        <taxon>Eukaryota</taxon>
        <taxon>Fungi</taxon>
        <taxon>Fungi incertae sedis</taxon>
        <taxon>Mucoromycota</taxon>
        <taxon>Mucoromycotina</taxon>
        <taxon>Mucoromycetes</taxon>
        <taxon>Mucorales</taxon>
        <taxon>Syncephalastraceae</taxon>
        <taxon>Syncephalastrum</taxon>
    </lineage>
</organism>
<feature type="compositionally biased region" description="Low complexity" evidence="1">
    <location>
        <begin position="1"/>
        <end position="14"/>
    </location>
</feature>